<comment type="caution">
    <text evidence="1">The sequence shown here is derived from an EMBL/GenBank/DDBJ whole genome shotgun (WGS) entry which is preliminary data.</text>
</comment>
<name>A0A9W9G325_9EURO</name>
<gene>
    <name evidence="1" type="ORF">N7532_001616</name>
</gene>
<dbReference type="EMBL" id="JAPQKI010000002">
    <property type="protein sequence ID" value="KAJ5111081.1"/>
    <property type="molecule type" value="Genomic_DNA"/>
</dbReference>
<dbReference type="RefSeq" id="XP_056479151.1">
    <property type="nucleotide sequence ID" value="XM_056614110.1"/>
</dbReference>
<reference evidence="1" key="2">
    <citation type="journal article" date="2023" name="IMA Fungus">
        <title>Comparative genomic study of the Penicillium genus elucidates a diverse pangenome and 15 lateral gene transfer events.</title>
        <authorList>
            <person name="Petersen C."/>
            <person name="Sorensen T."/>
            <person name="Nielsen M.R."/>
            <person name="Sondergaard T.E."/>
            <person name="Sorensen J.L."/>
            <person name="Fitzpatrick D.A."/>
            <person name="Frisvad J.C."/>
            <person name="Nielsen K.L."/>
        </authorList>
    </citation>
    <scope>NUCLEOTIDE SEQUENCE</scope>
    <source>
        <strain evidence="1">IBT 30761</strain>
    </source>
</reference>
<keyword evidence="2" id="KW-1185">Reference proteome</keyword>
<evidence type="ECO:0000313" key="2">
    <source>
        <dbReference type="Proteomes" id="UP001149074"/>
    </source>
</evidence>
<evidence type="ECO:0000313" key="1">
    <source>
        <dbReference type="EMBL" id="KAJ5111081.1"/>
    </source>
</evidence>
<accession>A0A9W9G325</accession>
<dbReference type="AlphaFoldDB" id="A0A9W9G325"/>
<sequence>MNYPEPGRMYDFNVPGAFSSGGATQFGHHVYPMSFRITGTEDLPGQVRMSFDMLDDTGSDMALIFQEVFEDIRAISNGWVATFLSWEVFNTAGGKIVLPTCALEVNVTFTDIHGRPNRLIGDWATIQVAVLPGPGPPGRERLSGPWMRVSCIREQLQII</sequence>
<dbReference type="Proteomes" id="UP001149074">
    <property type="component" value="Unassembled WGS sequence"/>
</dbReference>
<dbReference type="GeneID" id="81353089"/>
<protein>
    <submittedName>
        <fullName evidence="1">Uncharacterized protein</fullName>
    </submittedName>
</protein>
<proteinExistence type="predicted"/>
<organism evidence="1 2">
    <name type="scientific">Penicillium argentinense</name>
    <dbReference type="NCBI Taxonomy" id="1131581"/>
    <lineage>
        <taxon>Eukaryota</taxon>
        <taxon>Fungi</taxon>
        <taxon>Dikarya</taxon>
        <taxon>Ascomycota</taxon>
        <taxon>Pezizomycotina</taxon>
        <taxon>Eurotiomycetes</taxon>
        <taxon>Eurotiomycetidae</taxon>
        <taxon>Eurotiales</taxon>
        <taxon>Aspergillaceae</taxon>
        <taxon>Penicillium</taxon>
    </lineage>
</organism>
<reference evidence="1" key="1">
    <citation type="submission" date="2022-11" db="EMBL/GenBank/DDBJ databases">
        <authorList>
            <person name="Petersen C."/>
        </authorList>
    </citation>
    <scope>NUCLEOTIDE SEQUENCE</scope>
    <source>
        <strain evidence="1">IBT 30761</strain>
    </source>
</reference>